<dbReference type="Proteomes" id="UP001153555">
    <property type="component" value="Unassembled WGS sequence"/>
</dbReference>
<dbReference type="SMART" id="SM00856">
    <property type="entry name" value="PMEI"/>
    <property type="match status" value="1"/>
</dbReference>
<evidence type="ECO:0000256" key="1">
    <source>
        <dbReference type="SAM" id="SignalP"/>
    </source>
</evidence>
<dbReference type="InterPro" id="IPR006501">
    <property type="entry name" value="Pectinesterase_inhib_dom"/>
</dbReference>
<accession>A0A9N7MRP7</accession>
<proteinExistence type="predicted"/>
<dbReference type="PANTHER" id="PTHR31890">
    <property type="entry name" value="PLANT INVERTASE/PECTIN METHYLESTERASE INHIBITOR SUPERFAMILY PROTEIN"/>
    <property type="match status" value="1"/>
</dbReference>
<evidence type="ECO:0000313" key="4">
    <source>
        <dbReference type="Proteomes" id="UP001153555"/>
    </source>
</evidence>
<keyword evidence="4" id="KW-1185">Reference proteome</keyword>
<dbReference type="SUPFAM" id="SSF101148">
    <property type="entry name" value="Plant invertase/pectin methylesterase inhibitor"/>
    <property type="match status" value="1"/>
</dbReference>
<dbReference type="PANTHER" id="PTHR31890:SF9">
    <property type="entry name" value="PLANT INVERTASE_PECTIN METHYLESTERASE INHIBITOR SUPERFAMILY PROTEIN"/>
    <property type="match status" value="1"/>
</dbReference>
<gene>
    <name evidence="3" type="ORF">SHERM_13166</name>
</gene>
<dbReference type="NCBIfam" id="TIGR01614">
    <property type="entry name" value="PME_inhib"/>
    <property type="match status" value="1"/>
</dbReference>
<name>A0A9N7MRP7_STRHE</name>
<reference evidence="3" key="1">
    <citation type="submission" date="2019-12" db="EMBL/GenBank/DDBJ databases">
        <authorList>
            <person name="Scholes J."/>
        </authorList>
    </citation>
    <scope>NUCLEOTIDE SEQUENCE</scope>
</reference>
<feature type="domain" description="Pectinesterase inhibitor" evidence="2">
    <location>
        <begin position="25"/>
        <end position="177"/>
    </location>
</feature>
<dbReference type="CDD" id="cd15795">
    <property type="entry name" value="PMEI-Pla_a_1_like"/>
    <property type="match status" value="1"/>
</dbReference>
<dbReference type="InterPro" id="IPR035513">
    <property type="entry name" value="Invertase/methylesterase_inhib"/>
</dbReference>
<dbReference type="InterPro" id="IPR034088">
    <property type="entry name" value="Pla_a_1-like"/>
</dbReference>
<dbReference type="GO" id="GO:0004857">
    <property type="term" value="F:enzyme inhibitor activity"/>
    <property type="evidence" value="ECO:0007669"/>
    <property type="project" value="InterPro"/>
</dbReference>
<feature type="chain" id="PRO_5040117723" description="Pectinesterase inhibitor domain-containing protein" evidence="1">
    <location>
        <begin position="27"/>
        <end position="188"/>
    </location>
</feature>
<sequence>MSSSIFISSIFSLLFLMSNLMVDTSAESLIETACSNDRLYPERTKACIKVLRSHPEIASAKNLYDLSIAIMKTGLSSFTSAQAYIKRQLKRANVGLDVKGALIACNNSYYSGYISFNSALSEVRDDKEYETATYDLLVGCTDDIQSCEDNVALGKIEDPIISRTNDLASIYGLSAYEAVNELEQGKDV</sequence>
<evidence type="ECO:0000313" key="3">
    <source>
        <dbReference type="EMBL" id="CAA0812491.1"/>
    </source>
</evidence>
<dbReference type="AlphaFoldDB" id="A0A9N7MRP7"/>
<keyword evidence="1" id="KW-0732">Signal</keyword>
<dbReference type="Gene3D" id="1.20.140.40">
    <property type="entry name" value="Invertase/pectin methylesterase inhibitor family protein"/>
    <property type="match status" value="1"/>
</dbReference>
<dbReference type="EMBL" id="CACSLK010010322">
    <property type="protein sequence ID" value="CAA0812491.1"/>
    <property type="molecule type" value="Genomic_DNA"/>
</dbReference>
<organism evidence="3 4">
    <name type="scientific">Striga hermonthica</name>
    <name type="common">Purple witchweed</name>
    <name type="synonym">Buchnera hermonthica</name>
    <dbReference type="NCBI Taxonomy" id="68872"/>
    <lineage>
        <taxon>Eukaryota</taxon>
        <taxon>Viridiplantae</taxon>
        <taxon>Streptophyta</taxon>
        <taxon>Embryophyta</taxon>
        <taxon>Tracheophyta</taxon>
        <taxon>Spermatophyta</taxon>
        <taxon>Magnoliopsida</taxon>
        <taxon>eudicotyledons</taxon>
        <taxon>Gunneridae</taxon>
        <taxon>Pentapetalae</taxon>
        <taxon>asterids</taxon>
        <taxon>lamiids</taxon>
        <taxon>Lamiales</taxon>
        <taxon>Orobanchaceae</taxon>
        <taxon>Buchnereae</taxon>
        <taxon>Striga</taxon>
    </lineage>
</organism>
<feature type="signal peptide" evidence="1">
    <location>
        <begin position="1"/>
        <end position="26"/>
    </location>
</feature>
<dbReference type="Pfam" id="PF04043">
    <property type="entry name" value="PMEI"/>
    <property type="match status" value="1"/>
</dbReference>
<evidence type="ECO:0000259" key="2">
    <source>
        <dbReference type="SMART" id="SM00856"/>
    </source>
</evidence>
<dbReference type="OrthoDB" id="903589at2759"/>
<comment type="caution">
    <text evidence="3">The sequence shown here is derived from an EMBL/GenBank/DDBJ whole genome shotgun (WGS) entry which is preliminary data.</text>
</comment>
<protein>
    <recommendedName>
        <fullName evidence="2">Pectinesterase inhibitor domain-containing protein</fullName>
    </recommendedName>
</protein>